<evidence type="ECO:0000313" key="6">
    <source>
        <dbReference type="Proteomes" id="UP000268059"/>
    </source>
</evidence>
<keyword evidence="3" id="KW-0732">Signal</keyword>
<feature type="signal peptide" evidence="3">
    <location>
        <begin position="1"/>
        <end position="24"/>
    </location>
</feature>
<dbReference type="InterPro" id="IPR038174">
    <property type="entry name" value="Strep_pil_link_sf"/>
</dbReference>
<dbReference type="InParanoid" id="A0A3G9J2X0"/>
<reference evidence="5 6" key="1">
    <citation type="submission" date="2018-11" db="EMBL/GenBank/DDBJ databases">
        <title>Novel Erysipelotrichaceae bacterium isolated from small intestine of a swine.</title>
        <authorList>
            <person name="Kim J.S."/>
            <person name="Choe H."/>
            <person name="Lee Y.R."/>
            <person name="Kim K.M."/>
            <person name="Park D.S."/>
        </authorList>
    </citation>
    <scope>NUCLEOTIDE SEQUENCE [LARGE SCALE GENOMIC DNA]</scope>
    <source>
        <strain evidence="5 6">SG0102</strain>
    </source>
</reference>
<gene>
    <name evidence="5" type="ORF">SG0102_00500</name>
</gene>
<dbReference type="OrthoDB" id="10018142at2"/>
<evidence type="ECO:0000256" key="2">
    <source>
        <dbReference type="SAM" id="Phobius"/>
    </source>
</evidence>
<dbReference type="RefSeq" id="WP_125118094.1">
    <property type="nucleotide sequence ID" value="NZ_AP019309.1"/>
</dbReference>
<keyword evidence="2" id="KW-0472">Membrane</keyword>
<feature type="compositionally biased region" description="Basic and acidic residues" evidence="1">
    <location>
        <begin position="191"/>
        <end position="201"/>
    </location>
</feature>
<dbReference type="EMBL" id="AP019309">
    <property type="protein sequence ID" value="BBH25116.1"/>
    <property type="molecule type" value="Genomic_DNA"/>
</dbReference>
<dbReference type="Pfam" id="PF12892">
    <property type="entry name" value="FctA"/>
    <property type="match status" value="1"/>
</dbReference>
<organism evidence="5 6">
    <name type="scientific">Intestinibaculum porci</name>
    <dbReference type="NCBI Taxonomy" id="2487118"/>
    <lineage>
        <taxon>Bacteria</taxon>
        <taxon>Bacillati</taxon>
        <taxon>Bacillota</taxon>
        <taxon>Erysipelotrichia</taxon>
        <taxon>Erysipelotrichales</taxon>
        <taxon>Erysipelotrichaceae</taxon>
        <taxon>Intestinibaculum</taxon>
    </lineage>
</organism>
<dbReference type="Proteomes" id="UP000268059">
    <property type="component" value="Chromosome"/>
</dbReference>
<name>A0A3G9J2X0_9FIRM</name>
<dbReference type="AlphaFoldDB" id="A0A3G9J2X0"/>
<dbReference type="InterPro" id="IPR022464">
    <property type="entry name" value="Strep_pil_isopept_link"/>
</dbReference>
<feature type="chain" id="PRO_5017932202" description="Streptococcal pilin isopeptide linkage domain-containing protein" evidence="3">
    <location>
        <begin position="25"/>
        <end position="257"/>
    </location>
</feature>
<sequence>MKYRILSGFIVFSILMGSSCVVHAKGGTSTQLVIYQQSSWKGCKKPRMVMVYRLKTSSQSSYYHDYKMKFSDRKMGITMYYNKPGLYSYYVSQNCHSHYKGMKYDRNRYHVRVMVRYANGQLLAESELPVNKRGFKEESMTFHNSYHKKKPKNPSKQVLHKKENPIPKKLQEYPPNKEKQKHKHKNSIPNHQKEYPPEKGHHSQNNPLTTHKVKTGDNTDIKLYVIGMMSSFIILLLCIALEKRKKEKDDENQKVKS</sequence>
<evidence type="ECO:0000313" key="5">
    <source>
        <dbReference type="EMBL" id="BBH25116.1"/>
    </source>
</evidence>
<accession>A0A3G9J2X0</accession>
<proteinExistence type="predicted"/>
<dbReference type="Gene3D" id="2.60.40.3050">
    <property type="match status" value="1"/>
</dbReference>
<evidence type="ECO:0000259" key="4">
    <source>
        <dbReference type="Pfam" id="PF12892"/>
    </source>
</evidence>
<dbReference type="PROSITE" id="PS51257">
    <property type="entry name" value="PROKAR_LIPOPROTEIN"/>
    <property type="match status" value="1"/>
</dbReference>
<evidence type="ECO:0000256" key="3">
    <source>
        <dbReference type="SAM" id="SignalP"/>
    </source>
</evidence>
<feature type="transmembrane region" description="Helical" evidence="2">
    <location>
        <begin position="221"/>
        <end position="241"/>
    </location>
</feature>
<protein>
    <recommendedName>
        <fullName evidence="4">Streptococcal pilin isopeptide linkage domain-containing protein</fullName>
    </recommendedName>
</protein>
<feature type="domain" description="Streptococcal pilin isopeptide linkage" evidence="4">
    <location>
        <begin position="79"/>
        <end position="147"/>
    </location>
</feature>
<feature type="region of interest" description="Disordered" evidence="1">
    <location>
        <begin position="142"/>
        <end position="214"/>
    </location>
</feature>
<dbReference type="NCBIfam" id="TIGR03786">
    <property type="entry name" value="strep_pil_rpt"/>
    <property type="match status" value="1"/>
</dbReference>
<feature type="compositionally biased region" description="Basic and acidic residues" evidence="1">
    <location>
        <begin position="160"/>
        <end position="178"/>
    </location>
</feature>
<keyword evidence="2" id="KW-1133">Transmembrane helix</keyword>
<keyword evidence="6" id="KW-1185">Reference proteome</keyword>
<dbReference type="KEGG" id="ebm:SG0102_00500"/>
<evidence type="ECO:0000256" key="1">
    <source>
        <dbReference type="SAM" id="MobiDB-lite"/>
    </source>
</evidence>
<keyword evidence="2" id="KW-0812">Transmembrane</keyword>